<dbReference type="RefSeq" id="WP_248388380.1">
    <property type="nucleotide sequence ID" value="NZ_CP096203.1"/>
</dbReference>
<reference evidence="2" key="1">
    <citation type="submission" date="2022-04" db="EMBL/GenBank/DDBJ databases">
        <title>Evolutionary, genomic, and biogeographic characterization of Chryseobacterium nepalense represented by a plastic-degrading bacterium AC3.</title>
        <authorList>
            <person name="Yin Z."/>
            <person name="Liu X."/>
            <person name="Wang D."/>
            <person name="Xie Z."/>
        </authorList>
    </citation>
    <scope>NUCLEOTIDE SEQUENCE</scope>
    <source>
        <strain evidence="2">AC3</strain>
    </source>
</reference>
<keyword evidence="3" id="KW-1185">Reference proteome</keyword>
<sequence>MKKLIILPVLLVSSAFFAQVGINTIRPQSTLDIVAKTTDGSRPEGLIAPRLTGDQLKAGDAQYGSAQKGAIIYVTTVPSAPDGKTADITKEGYYFFNGSKWQEIGSGAGDTTNDAWINDTGTGMVKLGSQADGTARAAGTEVVIKDNGAVGIGTGAPDASAALDIVSAGKGVLIPRVALSSATDVVTIPSPATGLLAYNTGAGTLTYKGFVFWNGKEWRKIDNTTTVNPVITGLNCNTAFITPAAFAAGTAYSGTLTVYYSGGNGGSYSGGTTFTQNGLTFTLDEGTLNKGNGYITYSVTGTPNFSSPTTITVPVNFLGFSCNATIGQNTTPFVIGEIRSAIITVPVSKFLSRGGSRGEMTGKAVNNTTSINRRSAYDETTAAQKADFIFINGLRMDFIESWYNTGNTSPKLYNITSSPVNYNVSSLSSHDAYTDGIDTTIASGYYSYDIDGDDNFSTAIGQGEYVNAMLTFPNKEWYNCTWHARRDGTNYYFYFTAQRLK</sequence>
<evidence type="ECO:0000313" key="3">
    <source>
        <dbReference type="Proteomes" id="UP000830552"/>
    </source>
</evidence>
<keyword evidence="1" id="KW-0732">Signal</keyword>
<organism evidence="2 3">
    <name type="scientific">Chryseobacterium nepalense</name>
    <dbReference type="NCBI Taxonomy" id="1854498"/>
    <lineage>
        <taxon>Bacteria</taxon>
        <taxon>Pseudomonadati</taxon>
        <taxon>Bacteroidota</taxon>
        <taxon>Flavobacteriia</taxon>
        <taxon>Flavobacteriales</taxon>
        <taxon>Weeksellaceae</taxon>
        <taxon>Chryseobacterium group</taxon>
        <taxon>Chryseobacterium</taxon>
    </lineage>
</organism>
<proteinExistence type="predicted"/>
<protein>
    <submittedName>
        <fullName evidence="2">Uncharacterized protein</fullName>
    </submittedName>
</protein>
<feature type="signal peptide" evidence="1">
    <location>
        <begin position="1"/>
        <end position="18"/>
    </location>
</feature>
<dbReference type="EMBL" id="CP096203">
    <property type="protein sequence ID" value="UPQ74121.1"/>
    <property type="molecule type" value="Genomic_DNA"/>
</dbReference>
<dbReference type="Proteomes" id="UP000830552">
    <property type="component" value="Chromosome"/>
</dbReference>
<evidence type="ECO:0000313" key="2">
    <source>
        <dbReference type="EMBL" id="UPQ74121.1"/>
    </source>
</evidence>
<evidence type="ECO:0000256" key="1">
    <source>
        <dbReference type="SAM" id="SignalP"/>
    </source>
</evidence>
<name>A0ABY4JZZ0_9FLAO</name>
<accession>A0ABY4JZZ0</accession>
<gene>
    <name evidence="2" type="ORF">M0D58_08600</name>
</gene>
<feature type="chain" id="PRO_5046800287" evidence="1">
    <location>
        <begin position="19"/>
        <end position="501"/>
    </location>
</feature>